<name>A0A7J7SXZ5_RHIFE</name>
<proteinExistence type="predicted"/>
<protein>
    <submittedName>
        <fullName evidence="2">Uncharacterized protein</fullName>
    </submittedName>
</protein>
<dbReference type="AlphaFoldDB" id="A0A7J7SXZ5"/>
<comment type="caution">
    <text evidence="2">The sequence shown here is derived from an EMBL/GenBank/DDBJ whole genome shotgun (WGS) entry which is preliminary data.</text>
</comment>
<evidence type="ECO:0000256" key="1">
    <source>
        <dbReference type="SAM" id="MobiDB-lite"/>
    </source>
</evidence>
<feature type="region of interest" description="Disordered" evidence="1">
    <location>
        <begin position="1"/>
        <end position="28"/>
    </location>
</feature>
<evidence type="ECO:0000313" key="3">
    <source>
        <dbReference type="Proteomes" id="UP000585614"/>
    </source>
</evidence>
<sequence>MAKLGTLERQRAKRVPPGPRSAGRTTLTEQDVLRTSLVIYETRVYYTTGNPPPSLKPPAPERVFLAPESTVSYSSLEPQETGGGGGGGEVVMILSLPPNTSTRGVSTGNGVRNHQLVRL</sequence>
<reference evidence="2 3" key="1">
    <citation type="journal article" date="2020" name="Nature">
        <title>Six reference-quality genomes reveal evolution of bat adaptations.</title>
        <authorList>
            <person name="Jebb D."/>
            <person name="Huang Z."/>
            <person name="Pippel M."/>
            <person name="Hughes G.M."/>
            <person name="Lavrichenko K."/>
            <person name="Devanna P."/>
            <person name="Winkler S."/>
            <person name="Jermiin L.S."/>
            <person name="Skirmuntt E.C."/>
            <person name="Katzourakis A."/>
            <person name="Burkitt-Gray L."/>
            <person name="Ray D.A."/>
            <person name="Sullivan K.A.M."/>
            <person name="Roscito J.G."/>
            <person name="Kirilenko B.M."/>
            <person name="Davalos L.M."/>
            <person name="Corthals A.P."/>
            <person name="Power M.L."/>
            <person name="Jones G."/>
            <person name="Ransome R.D."/>
            <person name="Dechmann D.K.N."/>
            <person name="Locatelli A.G."/>
            <person name="Puechmaille S.J."/>
            <person name="Fedrigo O."/>
            <person name="Jarvis E.D."/>
            <person name="Hiller M."/>
            <person name="Vernes S.C."/>
            <person name="Myers E.W."/>
            <person name="Teeling E.C."/>
        </authorList>
    </citation>
    <scope>NUCLEOTIDE SEQUENCE [LARGE SCALE GENOMIC DNA]</scope>
    <source>
        <strain evidence="2">MRhiFer1</strain>
        <tissue evidence="2">Lung</tissue>
    </source>
</reference>
<dbReference type="EMBL" id="JACAGC010000021">
    <property type="protein sequence ID" value="KAF6293105.1"/>
    <property type="molecule type" value="Genomic_DNA"/>
</dbReference>
<feature type="region of interest" description="Disordered" evidence="1">
    <location>
        <begin position="71"/>
        <end position="91"/>
    </location>
</feature>
<dbReference type="Proteomes" id="UP000585614">
    <property type="component" value="Unassembled WGS sequence"/>
</dbReference>
<evidence type="ECO:0000313" key="2">
    <source>
        <dbReference type="EMBL" id="KAF6293105.1"/>
    </source>
</evidence>
<feature type="compositionally biased region" description="Basic and acidic residues" evidence="1">
    <location>
        <begin position="1"/>
        <end position="10"/>
    </location>
</feature>
<organism evidence="2 3">
    <name type="scientific">Rhinolophus ferrumequinum</name>
    <name type="common">Greater horseshoe bat</name>
    <dbReference type="NCBI Taxonomy" id="59479"/>
    <lineage>
        <taxon>Eukaryota</taxon>
        <taxon>Metazoa</taxon>
        <taxon>Chordata</taxon>
        <taxon>Craniata</taxon>
        <taxon>Vertebrata</taxon>
        <taxon>Euteleostomi</taxon>
        <taxon>Mammalia</taxon>
        <taxon>Eutheria</taxon>
        <taxon>Laurasiatheria</taxon>
        <taxon>Chiroptera</taxon>
        <taxon>Yinpterochiroptera</taxon>
        <taxon>Rhinolophoidea</taxon>
        <taxon>Rhinolophidae</taxon>
        <taxon>Rhinolophinae</taxon>
        <taxon>Rhinolophus</taxon>
    </lineage>
</organism>
<accession>A0A7J7SXZ5</accession>
<gene>
    <name evidence="2" type="ORF">mRhiFer1_009016</name>
</gene>